<dbReference type="PROSITE" id="PS50231">
    <property type="entry name" value="RICIN_B_LECTIN"/>
    <property type="match status" value="1"/>
</dbReference>
<dbReference type="EMBL" id="KN823371">
    <property type="protein sequence ID" value="KIO17539.1"/>
    <property type="molecule type" value="Genomic_DNA"/>
</dbReference>
<dbReference type="AlphaFoldDB" id="A0A0C3Q455"/>
<gene>
    <name evidence="3" type="ORF">M407DRAFT_12312</name>
</gene>
<dbReference type="Gene3D" id="3.30.460.70">
    <property type="match status" value="1"/>
</dbReference>
<keyword evidence="4" id="KW-1185">Reference proteome</keyword>
<reference evidence="3 4" key="1">
    <citation type="submission" date="2014-04" db="EMBL/GenBank/DDBJ databases">
        <authorList>
            <consortium name="DOE Joint Genome Institute"/>
            <person name="Kuo A."/>
            <person name="Girlanda M."/>
            <person name="Perotto S."/>
            <person name="Kohler A."/>
            <person name="Nagy L.G."/>
            <person name="Floudas D."/>
            <person name="Copeland A."/>
            <person name="Barry K.W."/>
            <person name="Cichocki N."/>
            <person name="Veneault-Fourrey C."/>
            <person name="LaButti K."/>
            <person name="Lindquist E.A."/>
            <person name="Lipzen A."/>
            <person name="Lundell T."/>
            <person name="Morin E."/>
            <person name="Murat C."/>
            <person name="Sun H."/>
            <person name="Tunlid A."/>
            <person name="Henrissat B."/>
            <person name="Grigoriev I.V."/>
            <person name="Hibbett D.S."/>
            <person name="Martin F."/>
            <person name="Nordberg H.P."/>
            <person name="Cantor M.N."/>
            <person name="Hua S.X."/>
        </authorList>
    </citation>
    <scope>NUCLEOTIDE SEQUENCE [LARGE SCALE GENOMIC DNA]</scope>
    <source>
        <strain evidence="3 4">MUT 4182</strain>
    </source>
</reference>
<protein>
    <submittedName>
        <fullName evidence="3">Uncharacterized protein</fullName>
    </submittedName>
</protein>
<accession>A0A0C3Q455</accession>
<dbReference type="Pfam" id="PF14200">
    <property type="entry name" value="RicinB_lectin_2"/>
    <property type="match status" value="1"/>
</dbReference>
<dbReference type="InterPro" id="IPR000772">
    <property type="entry name" value="Ricin_B_lectin"/>
</dbReference>
<evidence type="ECO:0000313" key="4">
    <source>
        <dbReference type="Proteomes" id="UP000054248"/>
    </source>
</evidence>
<evidence type="ECO:0000259" key="1">
    <source>
        <dbReference type="Pfam" id="PF14200"/>
    </source>
</evidence>
<proteinExistence type="predicted"/>
<evidence type="ECO:0000259" key="2">
    <source>
        <dbReference type="Pfam" id="PF18021"/>
    </source>
</evidence>
<organism evidence="3 4">
    <name type="scientific">Tulasnella calospora MUT 4182</name>
    <dbReference type="NCBI Taxonomy" id="1051891"/>
    <lineage>
        <taxon>Eukaryota</taxon>
        <taxon>Fungi</taxon>
        <taxon>Dikarya</taxon>
        <taxon>Basidiomycota</taxon>
        <taxon>Agaricomycotina</taxon>
        <taxon>Agaricomycetes</taxon>
        <taxon>Cantharellales</taxon>
        <taxon>Tulasnellaceae</taxon>
        <taxon>Tulasnella</taxon>
    </lineage>
</organism>
<dbReference type="SUPFAM" id="SSF50370">
    <property type="entry name" value="Ricin B-like lectins"/>
    <property type="match status" value="1"/>
</dbReference>
<feature type="domain" description="Ricin B lectin" evidence="1">
    <location>
        <begin position="105"/>
        <end position="163"/>
    </location>
</feature>
<evidence type="ECO:0000313" key="3">
    <source>
        <dbReference type="EMBL" id="KIO17539.1"/>
    </source>
</evidence>
<dbReference type="CDD" id="cd00161">
    <property type="entry name" value="beta-trefoil_Ricin-like"/>
    <property type="match status" value="1"/>
</dbReference>
<sequence length="312" mass="35153">MIDLPWANNPSGKVVGWSLGLDNPNLYDHQHWLIRQEGQSRFFTIQNIGTGKVLELKAGWVVTSTGGFYAPSYPLKYWDHLLSIRNGVQACCSIRDLKSPTTRTEQEWLLNEQDDGWFILQNSRTGTVLEVANGSSANRTAIQGSVYNLAKEEQLWRLDRRSRTPAEIFNILCNTPPFHPDGAGVQRVQASTGPSGKPIEYITLLDGFRTSIFYEAKVMNQGLAPRGSYRYMDFVEKAQEAIRTKGVQRVPIRGIAVLIGVVEGETMGEKRAYNWYLTQDLCSVAFLDAQTGREYTARGLDLEGFRPNSVYY</sequence>
<feature type="domain" description="Agglutinin C-terminal" evidence="2">
    <location>
        <begin position="201"/>
        <end position="294"/>
    </location>
</feature>
<dbReference type="Gene3D" id="2.80.10.50">
    <property type="match status" value="1"/>
</dbReference>
<dbReference type="InterPro" id="IPR035992">
    <property type="entry name" value="Ricin_B-like_lectins"/>
</dbReference>
<dbReference type="Pfam" id="PF18021">
    <property type="entry name" value="Agglutinin_C"/>
    <property type="match status" value="1"/>
</dbReference>
<dbReference type="Proteomes" id="UP000054248">
    <property type="component" value="Unassembled WGS sequence"/>
</dbReference>
<dbReference type="InterPro" id="IPR040600">
    <property type="entry name" value="Agglutinin_C"/>
</dbReference>
<name>A0A0C3Q455_9AGAM</name>
<dbReference type="HOGENOM" id="CLU_043578_0_0_1"/>
<dbReference type="OrthoDB" id="2131701at2759"/>
<reference evidence="4" key="2">
    <citation type="submission" date="2015-01" db="EMBL/GenBank/DDBJ databases">
        <title>Evolutionary Origins and Diversification of the Mycorrhizal Mutualists.</title>
        <authorList>
            <consortium name="DOE Joint Genome Institute"/>
            <consortium name="Mycorrhizal Genomics Consortium"/>
            <person name="Kohler A."/>
            <person name="Kuo A."/>
            <person name="Nagy L.G."/>
            <person name="Floudas D."/>
            <person name="Copeland A."/>
            <person name="Barry K.W."/>
            <person name="Cichocki N."/>
            <person name="Veneault-Fourrey C."/>
            <person name="LaButti K."/>
            <person name="Lindquist E.A."/>
            <person name="Lipzen A."/>
            <person name="Lundell T."/>
            <person name="Morin E."/>
            <person name="Murat C."/>
            <person name="Riley R."/>
            <person name="Ohm R."/>
            <person name="Sun H."/>
            <person name="Tunlid A."/>
            <person name="Henrissat B."/>
            <person name="Grigoriev I.V."/>
            <person name="Hibbett D.S."/>
            <person name="Martin F."/>
        </authorList>
    </citation>
    <scope>NUCLEOTIDE SEQUENCE [LARGE SCALE GENOMIC DNA]</scope>
    <source>
        <strain evidence="4">MUT 4182</strain>
    </source>
</reference>